<dbReference type="Proteomes" id="UP000751190">
    <property type="component" value="Unassembled WGS sequence"/>
</dbReference>
<accession>A0A8J5XRK3</accession>
<reference evidence="3" key="1">
    <citation type="submission" date="2021-05" db="EMBL/GenBank/DDBJ databases">
        <title>The genome of the haptophyte Pavlova lutheri (Diacronema luteri, Pavlovales) - a model for lipid biosynthesis in eukaryotic algae.</title>
        <authorList>
            <person name="Hulatt C.J."/>
            <person name="Posewitz M.C."/>
        </authorList>
    </citation>
    <scope>NUCLEOTIDE SEQUENCE</scope>
    <source>
        <strain evidence="3">NIVA-4/92</strain>
    </source>
</reference>
<sequence>MPFDLDAAPPRGTLTVTVRRADFEADFVGAADPSTYCILWILEPTRRRRRRTVVARRTMSPEWHETFALDDTSAEATAVIDVWREREGSTDEYFGKVTLPVAELRTLHSAHYELVQGRIELSAIFAPEHSTAVAAREHARGAETERLAPPAATAVVSSMPAAAIPAAFDAARSPTAVLHSMPRVHMDDSFEDKAADAIDAARSAAHTVVQSADGGGGGRGGGGGGGGARVEYFEYTHRGGDGTGPKENQDTFFALRLDEDNQVWGVLDGHGHDNGRIAAETARDSFKAFFGERANFARLRADADATMTDAFARANRAVREAILAQPSVFERDGQLVMADEASPLGYDVVDGGTTATLAVLLDRRTLVVAAVGDSCGVLATCSHGRVSARELVPEHSALNKSEYEQIGGGGCDFVYEYPDMYEQGHLPVWELGSKGEVQLCLESIKTVDSYNLGFKTERGDRAAFLLTPEREYFSQMSLAVTRTLGDFYHQHFGVVHTPEVLVLDLRNVQPADPSDGGCVLLLATDGVWDHWEFDAAMAMLVDPRTGGTSRERVEAMMEETRAKGEETFGATADNLTSITVVLPRA</sequence>
<dbReference type="Gene3D" id="2.60.40.150">
    <property type="entry name" value="C2 domain"/>
    <property type="match status" value="1"/>
</dbReference>
<dbReference type="GO" id="GO:0004722">
    <property type="term" value="F:protein serine/threonine phosphatase activity"/>
    <property type="evidence" value="ECO:0007669"/>
    <property type="project" value="InterPro"/>
</dbReference>
<comment type="caution">
    <text evidence="3">The sequence shown here is derived from an EMBL/GenBank/DDBJ whole genome shotgun (WGS) entry which is preliminary data.</text>
</comment>
<dbReference type="Gene3D" id="3.60.40.10">
    <property type="entry name" value="PPM-type phosphatase domain"/>
    <property type="match status" value="1"/>
</dbReference>
<dbReference type="SMART" id="SM00239">
    <property type="entry name" value="C2"/>
    <property type="match status" value="1"/>
</dbReference>
<dbReference type="InterPro" id="IPR000008">
    <property type="entry name" value="C2_dom"/>
</dbReference>
<keyword evidence="4" id="KW-1185">Reference proteome</keyword>
<proteinExistence type="predicted"/>
<evidence type="ECO:0000259" key="2">
    <source>
        <dbReference type="PROSITE" id="PS51746"/>
    </source>
</evidence>
<dbReference type="InterPro" id="IPR036457">
    <property type="entry name" value="PPM-type-like_dom_sf"/>
</dbReference>
<dbReference type="PANTHER" id="PTHR13832:SF699">
    <property type="entry name" value="INTEGRIN-LINKED KINASE-ASSOCIATED SERINE_THREONINE PHOSPHATASE 2C"/>
    <property type="match status" value="1"/>
</dbReference>
<feature type="domain" description="PPM-type phosphatase" evidence="2">
    <location>
        <begin position="232"/>
        <end position="582"/>
    </location>
</feature>
<feature type="domain" description="C2" evidence="1">
    <location>
        <begin position="1"/>
        <end position="114"/>
    </location>
</feature>
<dbReference type="InterPro" id="IPR015655">
    <property type="entry name" value="PP2C"/>
</dbReference>
<organism evidence="3 4">
    <name type="scientific">Diacronema lutheri</name>
    <name type="common">Unicellular marine alga</name>
    <name type="synonym">Monochrysis lutheri</name>
    <dbReference type="NCBI Taxonomy" id="2081491"/>
    <lineage>
        <taxon>Eukaryota</taxon>
        <taxon>Haptista</taxon>
        <taxon>Haptophyta</taxon>
        <taxon>Pavlovophyceae</taxon>
        <taxon>Pavlovales</taxon>
        <taxon>Pavlovaceae</taxon>
        <taxon>Diacronema</taxon>
    </lineage>
</organism>
<dbReference type="PROSITE" id="PS50004">
    <property type="entry name" value="C2"/>
    <property type="match status" value="1"/>
</dbReference>
<dbReference type="EMBL" id="JAGTXO010000014">
    <property type="protein sequence ID" value="KAG8464110.1"/>
    <property type="molecule type" value="Genomic_DNA"/>
</dbReference>
<dbReference type="SUPFAM" id="SSF81606">
    <property type="entry name" value="PP2C-like"/>
    <property type="match status" value="1"/>
</dbReference>
<dbReference type="Pfam" id="PF00168">
    <property type="entry name" value="C2"/>
    <property type="match status" value="1"/>
</dbReference>
<dbReference type="InterPro" id="IPR001932">
    <property type="entry name" value="PPM-type_phosphatase-like_dom"/>
</dbReference>
<dbReference type="CDD" id="cd00030">
    <property type="entry name" value="C2"/>
    <property type="match status" value="1"/>
</dbReference>
<evidence type="ECO:0000259" key="1">
    <source>
        <dbReference type="PROSITE" id="PS50004"/>
    </source>
</evidence>
<dbReference type="CDD" id="cd00143">
    <property type="entry name" value="PP2Cc"/>
    <property type="match status" value="1"/>
</dbReference>
<evidence type="ECO:0000313" key="4">
    <source>
        <dbReference type="Proteomes" id="UP000751190"/>
    </source>
</evidence>
<dbReference type="PANTHER" id="PTHR13832">
    <property type="entry name" value="PROTEIN PHOSPHATASE 2C"/>
    <property type="match status" value="1"/>
</dbReference>
<dbReference type="SUPFAM" id="SSF49562">
    <property type="entry name" value="C2 domain (Calcium/lipid-binding domain, CaLB)"/>
    <property type="match status" value="1"/>
</dbReference>
<protein>
    <submittedName>
        <fullName evidence="3">Uncharacterized protein</fullName>
    </submittedName>
</protein>
<name>A0A8J5XRK3_DIALT</name>
<dbReference type="PROSITE" id="PS51746">
    <property type="entry name" value="PPM_2"/>
    <property type="match status" value="1"/>
</dbReference>
<dbReference type="OrthoDB" id="10264738at2759"/>
<evidence type="ECO:0000313" key="3">
    <source>
        <dbReference type="EMBL" id="KAG8464110.1"/>
    </source>
</evidence>
<dbReference type="SMART" id="SM00332">
    <property type="entry name" value="PP2Cc"/>
    <property type="match status" value="1"/>
</dbReference>
<gene>
    <name evidence="3" type="ORF">KFE25_000278</name>
</gene>
<dbReference type="AlphaFoldDB" id="A0A8J5XRK3"/>
<dbReference type="InterPro" id="IPR035892">
    <property type="entry name" value="C2_domain_sf"/>
</dbReference>
<dbReference type="Pfam" id="PF00481">
    <property type="entry name" value="PP2C"/>
    <property type="match status" value="2"/>
</dbReference>